<accession>A0A6I4IAX9</accession>
<dbReference type="EMBL" id="WQLA01000006">
    <property type="protein sequence ID" value="MVN92335.1"/>
    <property type="molecule type" value="Genomic_DNA"/>
</dbReference>
<gene>
    <name evidence="2" type="ORF">GO816_14455</name>
</gene>
<keyword evidence="3" id="KW-1185">Reference proteome</keyword>
<sequence>MIKYLLFTGILLTGFAGVAQNKYEASTIPKELLPYASAVIRNMEITSEVKDLNTSIYKHHEVVTVLNKNGDTNAGIEIWYDKNRRIKNIKGTVYDEFGKAVSQFNERNFNDYSSYDGFSMFTDNRIKYYKPAVVNYPYTIDYEFEISSKQSLNVGDWKPITEVGTAIEKSTYTFVCKPDFIIRYKQLNYAGAPKESTTEKGLKTYTWEVTNVKAIRSEPFGPHPEMYQPIVKVVPQKFNYLGYEGAFTNWNELGKWVYDKLLAGRATLPPATVQNIKSLTDTIKDQKLKAKAIYEYMQRKSRYVSIQVGIGGLQPFTAADVDALSYGDCKGLVNYTQALLAAANIPSYYCIVEAGNLKRDLMPDFASVAQGNHIILCLPFKNDTTWLECTRQDSPFGYLGDFTDDRRVLACTAEGGKLMRTPKYSAQESTQIRKAVLELKADGELAGNMTTIFDGWQFDNRPVNPGDINEEIKNTKKNYGINNLEIENLQLKAVKNLKPVNNETIKFSARDYASQAGNTYYFMANLANRRTSVPREVKNRTTNVYINRGYTDIDEITYKVPEGFKLDSKPLLVNLKKPFGNFTATAVKVGNQVVYKRKLEVLDGVYPKEQYQELVDFFQAIADADNYKVALVKN</sequence>
<dbReference type="Proteomes" id="UP000434850">
    <property type="component" value="Unassembled WGS sequence"/>
</dbReference>
<dbReference type="Pfam" id="PF12969">
    <property type="entry name" value="DUF3857"/>
    <property type="match status" value="1"/>
</dbReference>
<reference evidence="2 3" key="1">
    <citation type="submission" date="2019-12" db="EMBL/GenBank/DDBJ databases">
        <title>Mucilaginibacter sp. HME9299 genome sequencing and assembly.</title>
        <authorList>
            <person name="Kang H."/>
            <person name="Kim H."/>
            <person name="Joh K."/>
        </authorList>
    </citation>
    <scope>NUCLEOTIDE SEQUENCE [LARGE SCALE GENOMIC DNA]</scope>
    <source>
        <strain evidence="2 3">HME9299</strain>
    </source>
</reference>
<evidence type="ECO:0000259" key="1">
    <source>
        <dbReference type="Pfam" id="PF12969"/>
    </source>
</evidence>
<dbReference type="InterPro" id="IPR024618">
    <property type="entry name" value="DUF3857"/>
</dbReference>
<dbReference type="Gene3D" id="2.60.120.1130">
    <property type="match status" value="1"/>
</dbReference>
<organism evidence="2 3">
    <name type="scientific">Mucilaginibacter aquatilis</name>
    <dbReference type="NCBI Taxonomy" id="1517760"/>
    <lineage>
        <taxon>Bacteria</taxon>
        <taxon>Pseudomonadati</taxon>
        <taxon>Bacteroidota</taxon>
        <taxon>Sphingobacteriia</taxon>
        <taxon>Sphingobacteriales</taxon>
        <taxon>Sphingobacteriaceae</taxon>
        <taxon>Mucilaginibacter</taxon>
    </lineage>
</organism>
<evidence type="ECO:0000313" key="3">
    <source>
        <dbReference type="Proteomes" id="UP000434850"/>
    </source>
</evidence>
<evidence type="ECO:0000313" key="2">
    <source>
        <dbReference type="EMBL" id="MVN92335.1"/>
    </source>
</evidence>
<dbReference type="RefSeq" id="WP_157542658.1">
    <property type="nucleotide sequence ID" value="NZ_WQLA01000006.1"/>
</dbReference>
<dbReference type="AlphaFoldDB" id="A0A6I4IAX9"/>
<dbReference type="OrthoDB" id="8595007at2"/>
<comment type="caution">
    <text evidence="2">The sequence shown here is derived from an EMBL/GenBank/DDBJ whole genome shotgun (WGS) entry which is preliminary data.</text>
</comment>
<protein>
    <submittedName>
        <fullName evidence="2">DUF3857 domain-containing protein</fullName>
    </submittedName>
</protein>
<name>A0A6I4IAX9_9SPHI</name>
<dbReference type="Gene3D" id="3.10.620.30">
    <property type="match status" value="1"/>
</dbReference>
<dbReference type="Gene3D" id="2.60.40.3140">
    <property type="match status" value="1"/>
</dbReference>
<feature type="domain" description="DUF3857" evidence="1">
    <location>
        <begin position="55"/>
        <end position="215"/>
    </location>
</feature>
<proteinExistence type="predicted"/>